<reference evidence="9 10" key="1">
    <citation type="submission" date="2019-04" db="EMBL/GenBank/DDBJ databases">
        <authorList>
            <consortium name="Pathogen Informatics"/>
        </authorList>
    </citation>
    <scope>NUCLEOTIDE SEQUENCE [LARGE SCALE GENOMIC DNA]</scope>
    <source>
        <strain evidence="9 10">NCTC9185</strain>
    </source>
</reference>
<evidence type="ECO:0000256" key="5">
    <source>
        <dbReference type="ARBA" id="ARBA00022989"/>
    </source>
</evidence>
<comment type="subcellular location">
    <subcellularLocation>
        <location evidence="1">Cell membrane</location>
        <topology evidence="1">Multi-pass membrane protein</topology>
    </subcellularLocation>
</comment>
<keyword evidence="7" id="KW-0676">Redox-active center</keyword>
<evidence type="ECO:0000313" key="10">
    <source>
        <dbReference type="Proteomes" id="UP000339249"/>
    </source>
</evidence>
<protein>
    <submittedName>
        <fullName evidence="9">Disulfide oxidoreductase</fullName>
    </submittedName>
</protein>
<sequence length="52" mass="5940">MASGDCSVRQWEFLTLEMPQWLVGIFAAYLVVAVLVLIAQPFKPKKRDLFGR</sequence>
<evidence type="ECO:0000313" key="9">
    <source>
        <dbReference type="EMBL" id="VTN09874.1"/>
    </source>
</evidence>
<evidence type="ECO:0000256" key="2">
    <source>
        <dbReference type="ARBA" id="ARBA00022475"/>
    </source>
</evidence>
<organism evidence="9 10">
    <name type="scientific">Raoultella terrigena</name>
    <name type="common">Klebsiella terrigena</name>
    <dbReference type="NCBI Taxonomy" id="577"/>
    <lineage>
        <taxon>Bacteria</taxon>
        <taxon>Pseudomonadati</taxon>
        <taxon>Pseudomonadota</taxon>
        <taxon>Gammaproteobacteria</taxon>
        <taxon>Enterobacterales</taxon>
        <taxon>Enterobacteriaceae</taxon>
        <taxon>Klebsiella/Raoultella group</taxon>
        <taxon>Raoultella</taxon>
    </lineage>
</organism>
<proteinExistence type="predicted"/>
<dbReference type="GO" id="GO:0005886">
    <property type="term" value="C:plasma membrane"/>
    <property type="evidence" value="ECO:0007669"/>
    <property type="project" value="UniProtKB-SubCell"/>
</dbReference>
<dbReference type="GO" id="GO:0015035">
    <property type="term" value="F:protein-disulfide reductase activity"/>
    <property type="evidence" value="ECO:0007669"/>
    <property type="project" value="InterPro"/>
</dbReference>
<dbReference type="EMBL" id="CABDVU010000001">
    <property type="protein sequence ID" value="VTN09874.1"/>
    <property type="molecule type" value="Genomic_DNA"/>
</dbReference>
<dbReference type="InterPro" id="IPR050183">
    <property type="entry name" value="DsbB"/>
</dbReference>
<evidence type="ECO:0000256" key="7">
    <source>
        <dbReference type="ARBA" id="ARBA00023284"/>
    </source>
</evidence>
<keyword evidence="4" id="KW-0813">Transport</keyword>
<keyword evidence="4" id="KW-0249">Electron transport</keyword>
<keyword evidence="2" id="KW-1003">Cell membrane</keyword>
<dbReference type="PANTHER" id="PTHR36570:SF2">
    <property type="entry name" value="DISULFIDE BOND FORMATION PROTEIN B"/>
    <property type="match status" value="1"/>
</dbReference>
<dbReference type="Proteomes" id="UP000339249">
    <property type="component" value="Unassembled WGS sequence"/>
</dbReference>
<evidence type="ECO:0000256" key="3">
    <source>
        <dbReference type="ARBA" id="ARBA00022692"/>
    </source>
</evidence>
<dbReference type="Gene3D" id="1.20.1550.10">
    <property type="entry name" value="DsbB-like"/>
    <property type="match status" value="1"/>
</dbReference>
<evidence type="ECO:0000256" key="4">
    <source>
        <dbReference type="ARBA" id="ARBA00022982"/>
    </source>
</evidence>
<dbReference type="SUPFAM" id="SSF158442">
    <property type="entry name" value="DsbB-like"/>
    <property type="match status" value="1"/>
</dbReference>
<dbReference type="PANTHER" id="PTHR36570">
    <property type="entry name" value="DISULFIDE BOND FORMATION PROTEIN B"/>
    <property type="match status" value="1"/>
</dbReference>
<evidence type="ECO:0000256" key="1">
    <source>
        <dbReference type="ARBA" id="ARBA00004651"/>
    </source>
</evidence>
<evidence type="ECO:0000256" key="6">
    <source>
        <dbReference type="ARBA" id="ARBA00023136"/>
    </source>
</evidence>
<accession>A0A4V6YW21</accession>
<keyword evidence="6 8" id="KW-0472">Membrane</keyword>
<gene>
    <name evidence="9" type="primary">dsbB_2</name>
    <name evidence="9" type="ORF">NCTC9185_01776</name>
</gene>
<feature type="transmembrane region" description="Helical" evidence="8">
    <location>
        <begin position="20"/>
        <end position="39"/>
    </location>
</feature>
<evidence type="ECO:0000256" key="8">
    <source>
        <dbReference type="SAM" id="Phobius"/>
    </source>
</evidence>
<dbReference type="InterPro" id="IPR023380">
    <property type="entry name" value="DsbB-like_sf"/>
</dbReference>
<name>A0A4V6YW21_RAOTE</name>
<dbReference type="InterPro" id="IPR003752">
    <property type="entry name" value="DiS_bond_form_DsbB/BdbC"/>
</dbReference>
<keyword evidence="3 8" id="KW-0812">Transmembrane</keyword>
<dbReference type="AlphaFoldDB" id="A0A4V6YW21"/>
<keyword evidence="5 8" id="KW-1133">Transmembrane helix</keyword>
<dbReference type="Pfam" id="PF02600">
    <property type="entry name" value="DsbB"/>
    <property type="match status" value="1"/>
</dbReference>
<dbReference type="GO" id="GO:0006457">
    <property type="term" value="P:protein folding"/>
    <property type="evidence" value="ECO:0007669"/>
    <property type="project" value="InterPro"/>
</dbReference>